<dbReference type="OrthoDB" id="5289641at2759"/>
<comment type="caution">
    <text evidence="2">The sequence shown here is derived from an EMBL/GenBank/DDBJ whole genome shotgun (WGS) entry which is preliminary data.</text>
</comment>
<gene>
    <name evidence="2" type="ORF">B0J15DRAFT_476848</name>
</gene>
<proteinExistence type="predicted"/>
<dbReference type="EMBL" id="JAGTJS010000002">
    <property type="protein sequence ID" value="KAH7273307.1"/>
    <property type="molecule type" value="Genomic_DNA"/>
</dbReference>
<sequence>MAIITDAHDAESAATSSLSADGVMTPTTYTRDPSIQEWLRSSSITPSSSSNNEFQNNMAEHLGSLRVTRLSDPRPNDTFLIIDKSENRILTCHDGHLHLEHLNNDKPISKCSQWLCTEMDGFKGFKNVAGRGFLGRDIWWDFYAKVPHHKGWESFTLSRQEGGYYWIQCLNWWTLWQVSARSNGRGVVAERDGGTLWEFAKVHE</sequence>
<dbReference type="PANTHER" id="PTHR39697:SF1">
    <property type="entry name" value="RICIN B LECTIN DOMAIN-CONTAINING PROTEIN"/>
    <property type="match status" value="1"/>
</dbReference>
<reference evidence="2" key="1">
    <citation type="journal article" date="2021" name="Nat. Commun.">
        <title>Genetic determinants of endophytism in the Arabidopsis root mycobiome.</title>
        <authorList>
            <person name="Mesny F."/>
            <person name="Miyauchi S."/>
            <person name="Thiergart T."/>
            <person name="Pickel B."/>
            <person name="Atanasova L."/>
            <person name="Karlsson M."/>
            <person name="Huettel B."/>
            <person name="Barry K.W."/>
            <person name="Haridas S."/>
            <person name="Chen C."/>
            <person name="Bauer D."/>
            <person name="Andreopoulos W."/>
            <person name="Pangilinan J."/>
            <person name="LaButti K."/>
            <person name="Riley R."/>
            <person name="Lipzen A."/>
            <person name="Clum A."/>
            <person name="Drula E."/>
            <person name="Henrissat B."/>
            <person name="Kohler A."/>
            <person name="Grigoriev I.V."/>
            <person name="Martin F.M."/>
            <person name="Hacquard S."/>
        </authorList>
    </citation>
    <scope>NUCLEOTIDE SEQUENCE</scope>
    <source>
        <strain evidence="2">FSSC 5 MPI-SDFR-AT-0091</strain>
    </source>
</reference>
<organism evidence="2 3">
    <name type="scientific">Fusarium solani</name>
    <name type="common">Filamentous fungus</name>
    <dbReference type="NCBI Taxonomy" id="169388"/>
    <lineage>
        <taxon>Eukaryota</taxon>
        <taxon>Fungi</taxon>
        <taxon>Dikarya</taxon>
        <taxon>Ascomycota</taxon>
        <taxon>Pezizomycotina</taxon>
        <taxon>Sordariomycetes</taxon>
        <taxon>Hypocreomycetidae</taxon>
        <taxon>Hypocreales</taxon>
        <taxon>Nectriaceae</taxon>
        <taxon>Fusarium</taxon>
        <taxon>Fusarium solani species complex</taxon>
    </lineage>
</organism>
<accession>A0A9P9RBV7</accession>
<name>A0A9P9RBV7_FUSSL</name>
<dbReference type="AlphaFoldDB" id="A0A9P9RBV7"/>
<feature type="compositionally biased region" description="Polar residues" evidence="1">
    <location>
        <begin position="13"/>
        <end position="25"/>
    </location>
</feature>
<evidence type="ECO:0000313" key="3">
    <source>
        <dbReference type="Proteomes" id="UP000736672"/>
    </source>
</evidence>
<feature type="region of interest" description="Disordered" evidence="1">
    <location>
        <begin position="1"/>
        <end position="25"/>
    </location>
</feature>
<evidence type="ECO:0000313" key="2">
    <source>
        <dbReference type="EMBL" id="KAH7273307.1"/>
    </source>
</evidence>
<evidence type="ECO:0000256" key="1">
    <source>
        <dbReference type="SAM" id="MobiDB-lite"/>
    </source>
</evidence>
<dbReference type="Proteomes" id="UP000736672">
    <property type="component" value="Unassembled WGS sequence"/>
</dbReference>
<feature type="compositionally biased region" description="Basic and acidic residues" evidence="1">
    <location>
        <begin position="1"/>
        <end position="11"/>
    </location>
</feature>
<keyword evidence="3" id="KW-1185">Reference proteome</keyword>
<protein>
    <submittedName>
        <fullName evidence="2">Uncharacterized protein</fullName>
    </submittedName>
</protein>
<dbReference type="PANTHER" id="PTHR39697">
    <property type="entry name" value="RICIN B LECTIN DOMAIN-CONTAINING PROTEIN-RELATED"/>
    <property type="match status" value="1"/>
</dbReference>